<evidence type="ECO:0008006" key="4">
    <source>
        <dbReference type="Google" id="ProtNLM"/>
    </source>
</evidence>
<dbReference type="Proteomes" id="UP000645007">
    <property type="component" value="Unassembled WGS sequence"/>
</dbReference>
<dbReference type="RefSeq" id="WP_191910770.1">
    <property type="nucleotide sequence ID" value="NZ_JABUXR010000002.1"/>
</dbReference>
<keyword evidence="1" id="KW-0472">Membrane</keyword>
<evidence type="ECO:0000313" key="3">
    <source>
        <dbReference type="Proteomes" id="UP000645007"/>
    </source>
</evidence>
<evidence type="ECO:0000313" key="2">
    <source>
        <dbReference type="EMBL" id="MBD8084946.1"/>
    </source>
</evidence>
<feature type="transmembrane region" description="Helical" evidence="1">
    <location>
        <begin position="6"/>
        <end position="21"/>
    </location>
</feature>
<sequence length="214" mass="23692">MFFYIVSFIVLVALGVIIFRSKRSPKLGRIVGTILILFGIMVLYFGHIDTDWSAGASNWDDISSVNEHVTDEDTQIKNVKKYNGYMLITLKKNAVNFGDTKTANAANLFDQCFKFAKDAKNGVADKGVIIYQPTPNDGPLNGFAVLYTSSGFSKMPSLNKMLDDRSSILKQSTAYSLGGANYNSTGLDKMGVKIQSSNQPNWFMKFCGNRYIGE</sequence>
<name>A0ABR8ZI33_9LACO</name>
<proteinExistence type="predicted"/>
<gene>
    <name evidence="2" type="ORF">HUK45_01480</name>
</gene>
<feature type="transmembrane region" description="Helical" evidence="1">
    <location>
        <begin position="28"/>
        <end position="46"/>
    </location>
</feature>
<accession>A0ABR8ZI33</accession>
<organism evidence="2 3">
    <name type="scientific">Limosilactobacillus urinaemulieris</name>
    <dbReference type="NCBI Taxonomy" id="2742600"/>
    <lineage>
        <taxon>Bacteria</taxon>
        <taxon>Bacillati</taxon>
        <taxon>Bacillota</taxon>
        <taxon>Bacilli</taxon>
        <taxon>Lactobacillales</taxon>
        <taxon>Lactobacillaceae</taxon>
        <taxon>Limosilactobacillus</taxon>
    </lineage>
</organism>
<protein>
    <recommendedName>
        <fullName evidence="4">DUF5067 domain-containing protein</fullName>
    </recommendedName>
</protein>
<dbReference type="EMBL" id="JABUXR010000002">
    <property type="protein sequence ID" value="MBD8084946.1"/>
    <property type="molecule type" value="Genomic_DNA"/>
</dbReference>
<reference evidence="2 3" key="1">
    <citation type="submission" date="2020-06" db="EMBL/GenBank/DDBJ databases">
        <title>Limosilactobacillus sp. nov.</title>
        <authorList>
            <person name="Ksiezarek M."/>
            <person name="Goncalves Ribeiro T."/>
            <person name="Rocha J."/>
            <person name="Grosso F."/>
            <person name="Peixe L."/>
        </authorList>
    </citation>
    <scope>NUCLEOTIDE SEQUENCE [LARGE SCALE GENOMIC DNA]</scope>
    <source>
        <strain evidence="3">c9Ua_26_M</strain>
    </source>
</reference>
<keyword evidence="1" id="KW-1133">Transmembrane helix</keyword>
<comment type="caution">
    <text evidence="2">The sequence shown here is derived from an EMBL/GenBank/DDBJ whole genome shotgun (WGS) entry which is preliminary data.</text>
</comment>
<keyword evidence="1" id="KW-0812">Transmembrane</keyword>
<keyword evidence="3" id="KW-1185">Reference proteome</keyword>
<evidence type="ECO:0000256" key="1">
    <source>
        <dbReference type="SAM" id="Phobius"/>
    </source>
</evidence>